<dbReference type="eggNOG" id="COG2104">
    <property type="taxonomic scope" value="Bacteria"/>
</dbReference>
<evidence type="ECO:0000313" key="2">
    <source>
        <dbReference type="Proteomes" id="UP000030147"/>
    </source>
</evidence>
<organism evidence="1 2">
    <name type="scientific">Pontibacillus yanchengensis Y32</name>
    <dbReference type="NCBI Taxonomy" id="1385514"/>
    <lineage>
        <taxon>Bacteria</taxon>
        <taxon>Bacillati</taxon>
        <taxon>Bacillota</taxon>
        <taxon>Bacilli</taxon>
        <taxon>Bacillales</taxon>
        <taxon>Bacillaceae</taxon>
        <taxon>Pontibacillus</taxon>
    </lineage>
</organism>
<reference evidence="1 2" key="1">
    <citation type="journal article" date="2015" name="Stand. Genomic Sci.">
        <title>High quality draft genome sequence of the moderately halophilic bacterium Pontibacillus yanchengensis Y32(T) and comparison among Pontibacillus genomes.</title>
        <authorList>
            <person name="Huang J."/>
            <person name="Qiao Z.X."/>
            <person name="Tang J.W."/>
            <person name="Wang G."/>
        </authorList>
    </citation>
    <scope>NUCLEOTIDE SEQUENCE [LARGE SCALE GENOMIC DNA]</scope>
    <source>
        <strain evidence="1 2">Y32</strain>
    </source>
</reference>
<name>A0A0A2TNR1_9BACI</name>
<proteinExistence type="predicted"/>
<evidence type="ECO:0000313" key="1">
    <source>
        <dbReference type="EMBL" id="KGP70965.1"/>
    </source>
</evidence>
<dbReference type="SUPFAM" id="SSF54285">
    <property type="entry name" value="MoaD/ThiS"/>
    <property type="match status" value="1"/>
</dbReference>
<dbReference type="NCBIfam" id="TIGR01683">
    <property type="entry name" value="thiS"/>
    <property type="match status" value="1"/>
</dbReference>
<protein>
    <submittedName>
        <fullName evidence="1">Thiamine biosynthesis protein ThiS</fullName>
    </submittedName>
</protein>
<dbReference type="CDD" id="cd00565">
    <property type="entry name" value="Ubl_ThiS"/>
    <property type="match status" value="1"/>
</dbReference>
<comment type="caution">
    <text evidence="1">The sequence shown here is derived from an EMBL/GenBank/DDBJ whole genome shotgun (WGS) entry which is preliminary data.</text>
</comment>
<accession>A0A0A2TNR1</accession>
<dbReference type="InterPro" id="IPR003749">
    <property type="entry name" value="ThiS/MoaD-like"/>
</dbReference>
<dbReference type="InterPro" id="IPR012675">
    <property type="entry name" value="Beta-grasp_dom_sf"/>
</dbReference>
<dbReference type="OrthoDB" id="9798559at2"/>
<dbReference type="InterPro" id="IPR010035">
    <property type="entry name" value="Thi_S"/>
</dbReference>
<dbReference type="AlphaFoldDB" id="A0A0A2TNR1"/>
<dbReference type="Pfam" id="PF02597">
    <property type="entry name" value="ThiS"/>
    <property type="match status" value="1"/>
</dbReference>
<sequence>MKIQINGNKVEMPDEVRTIEELLVYYKLDDKPVIVEWNKEIVDKDNHTKTVLTEEDQVEIVHFVGGG</sequence>
<dbReference type="Gene3D" id="3.10.20.30">
    <property type="match status" value="1"/>
</dbReference>
<dbReference type="RefSeq" id="WP_036824277.1">
    <property type="nucleotide sequence ID" value="NZ_AVBF01000094.1"/>
</dbReference>
<dbReference type="STRING" id="1385514.N782_02555"/>
<dbReference type="PANTHER" id="PTHR34472">
    <property type="entry name" value="SULFUR CARRIER PROTEIN THIS"/>
    <property type="match status" value="1"/>
</dbReference>
<dbReference type="Proteomes" id="UP000030147">
    <property type="component" value="Unassembled WGS sequence"/>
</dbReference>
<keyword evidence="2" id="KW-1185">Reference proteome</keyword>
<gene>
    <name evidence="1" type="ORF">N782_02555</name>
</gene>
<dbReference type="EMBL" id="AVBF01000094">
    <property type="protein sequence ID" value="KGP70965.1"/>
    <property type="molecule type" value="Genomic_DNA"/>
</dbReference>
<dbReference type="PANTHER" id="PTHR34472:SF1">
    <property type="entry name" value="SULFUR CARRIER PROTEIN THIS"/>
    <property type="match status" value="1"/>
</dbReference>
<dbReference type="InterPro" id="IPR016155">
    <property type="entry name" value="Mopterin_synth/thiamin_S_b"/>
</dbReference>